<feature type="transmembrane region" description="Helical" evidence="1">
    <location>
        <begin position="15"/>
        <end position="40"/>
    </location>
</feature>
<dbReference type="EMBL" id="DTCM01000073">
    <property type="protein sequence ID" value="HGL41136.1"/>
    <property type="molecule type" value="Genomic_DNA"/>
</dbReference>
<protein>
    <submittedName>
        <fullName evidence="3">Uncharacterized protein</fullName>
    </submittedName>
</protein>
<sequence length="177" mass="18919">MITYGLRLSTKQLSIIALSAAFYVLMGAITGLVLPAARGYPAHFFRGLAMSAAGAYTRRMWSVTVMSLIAGVLFMVLVPAPAPYLLFSTVAAGLLYDLSMGRNYPDVCRKRRRITMATVVSGLGEAVVALGILTYVGLFNVQPSALAVIWIVTIAANLVLSTAGAQVTVALLRRYTK</sequence>
<name>A0A7C4I3I9_CALS0</name>
<gene>
    <name evidence="3" type="ORF">ENT82_04620</name>
    <name evidence="2" type="ORF">ENU43_05685</name>
</gene>
<keyword evidence="1" id="KW-0812">Transmembrane</keyword>
<evidence type="ECO:0000313" key="2">
    <source>
        <dbReference type="EMBL" id="HGL41136.1"/>
    </source>
</evidence>
<reference evidence="3" key="1">
    <citation type="journal article" date="2020" name="mSystems">
        <title>Genome- and Community-Level Interaction Insights into Carbon Utilization and Element Cycling Functions of Hydrothermarchaeota in Hydrothermal Sediment.</title>
        <authorList>
            <person name="Zhou Z."/>
            <person name="Liu Y."/>
            <person name="Xu W."/>
            <person name="Pan J."/>
            <person name="Luo Z.H."/>
            <person name="Li M."/>
        </authorList>
    </citation>
    <scope>NUCLEOTIDE SEQUENCE [LARGE SCALE GENOMIC DNA]</scope>
    <source>
        <strain evidence="3">SpSt-613</strain>
        <strain evidence="2">SpSt-669</strain>
    </source>
</reference>
<organism evidence="3">
    <name type="scientific">Caldiarchaeum subterraneum</name>
    <dbReference type="NCBI Taxonomy" id="311458"/>
    <lineage>
        <taxon>Archaea</taxon>
        <taxon>Nitrososphaerota</taxon>
        <taxon>Candidatus Caldarchaeales</taxon>
        <taxon>Candidatus Caldarchaeaceae</taxon>
        <taxon>Candidatus Caldarchaeum</taxon>
    </lineage>
</organism>
<accession>A0A7C4I3I9</accession>
<evidence type="ECO:0000256" key="1">
    <source>
        <dbReference type="SAM" id="Phobius"/>
    </source>
</evidence>
<feature type="transmembrane region" description="Helical" evidence="1">
    <location>
        <begin position="148"/>
        <end position="172"/>
    </location>
</feature>
<keyword evidence="1" id="KW-1133">Transmembrane helix</keyword>
<dbReference type="AlphaFoldDB" id="A0A7C4I3I9"/>
<evidence type="ECO:0000313" key="3">
    <source>
        <dbReference type="EMBL" id="HGN90393.1"/>
    </source>
</evidence>
<dbReference type="EMBL" id="DTAD01000046">
    <property type="protein sequence ID" value="HGN90393.1"/>
    <property type="molecule type" value="Genomic_DNA"/>
</dbReference>
<feature type="transmembrane region" description="Helical" evidence="1">
    <location>
        <begin position="84"/>
        <end position="102"/>
    </location>
</feature>
<keyword evidence="1" id="KW-0472">Membrane</keyword>
<comment type="caution">
    <text evidence="3">The sequence shown here is derived from an EMBL/GenBank/DDBJ whole genome shotgun (WGS) entry which is preliminary data.</text>
</comment>
<proteinExistence type="predicted"/>
<feature type="transmembrane region" description="Helical" evidence="1">
    <location>
        <begin position="114"/>
        <end position="136"/>
    </location>
</feature>